<sequence length="151" mass="17415">MDTIYDYGPFDKIKIIEFGNKHGVSLPESYVGLMEKHNGAQLEKDSFKYTTADIEDWLSFRFCGFGGWPVLDRIEKYQNMEYLFLEKYMIFGLTGAGDYLAFVPEGNPPENHVKLIIHDDYEEGPHGDQMRIVDVARNFDEFLAGLIEVDD</sequence>
<name>A0ABY4X9U5_9SPHN</name>
<dbReference type="RefSeq" id="WP_252167284.1">
    <property type="nucleotide sequence ID" value="NZ_CP084930.1"/>
</dbReference>
<dbReference type="SMART" id="SM00860">
    <property type="entry name" value="SMI1_KNR4"/>
    <property type="match status" value="1"/>
</dbReference>
<feature type="domain" description="Knr4/Smi1-like" evidence="1">
    <location>
        <begin position="9"/>
        <end position="145"/>
    </location>
</feature>
<keyword evidence="3" id="KW-1185">Reference proteome</keyword>
<protein>
    <submittedName>
        <fullName evidence="2">SMI1/KNR4 family protein</fullName>
    </submittedName>
</protein>
<dbReference type="SUPFAM" id="SSF160631">
    <property type="entry name" value="SMI1/KNR4-like"/>
    <property type="match status" value="1"/>
</dbReference>
<organism evidence="2 3">
    <name type="scientific">Sphingomonas morindae</name>
    <dbReference type="NCBI Taxonomy" id="1541170"/>
    <lineage>
        <taxon>Bacteria</taxon>
        <taxon>Pseudomonadati</taxon>
        <taxon>Pseudomonadota</taxon>
        <taxon>Alphaproteobacteria</taxon>
        <taxon>Sphingomonadales</taxon>
        <taxon>Sphingomonadaceae</taxon>
        <taxon>Sphingomonas</taxon>
    </lineage>
</organism>
<dbReference type="Proteomes" id="UP001056937">
    <property type="component" value="Chromosome 1"/>
</dbReference>
<proteinExistence type="predicted"/>
<dbReference type="InterPro" id="IPR037883">
    <property type="entry name" value="Knr4/Smi1-like_sf"/>
</dbReference>
<dbReference type="Gene3D" id="3.40.1580.10">
    <property type="entry name" value="SMI1/KNR4-like"/>
    <property type="match status" value="1"/>
</dbReference>
<gene>
    <name evidence="2" type="ORF">LHA26_03050</name>
</gene>
<dbReference type="Pfam" id="PF09346">
    <property type="entry name" value="SMI1_KNR4"/>
    <property type="match status" value="1"/>
</dbReference>
<evidence type="ECO:0000259" key="1">
    <source>
        <dbReference type="SMART" id="SM00860"/>
    </source>
</evidence>
<evidence type="ECO:0000313" key="3">
    <source>
        <dbReference type="Proteomes" id="UP001056937"/>
    </source>
</evidence>
<dbReference type="EMBL" id="CP084930">
    <property type="protein sequence ID" value="USI73475.1"/>
    <property type="molecule type" value="Genomic_DNA"/>
</dbReference>
<accession>A0ABY4X9U5</accession>
<evidence type="ECO:0000313" key="2">
    <source>
        <dbReference type="EMBL" id="USI73475.1"/>
    </source>
</evidence>
<dbReference type="InterPro" id="IPR018958">
    <property type="entry name" value="Knr4/Smi1-like_dom"/>
</dbReference>
<reference evidence="2" key="1">
    <citation type="journal article" date="2022" name="Toxins">
        <title>Genomic Analysis of Sphingopyxis sp. USTB-05 for Biodegrading Cyanobacterial Hepatotoxins.</title>
        <authorList>
            <person name="Liu C."/>
            <person name="Xu Q."/>
            <person name="Zhao Z."/>
            <person name="Zhang H."/>
            <person name="Liu X."/>
            <person name="Yin C."/>
            <person name="Liu Y."/>
            <person name="Yan H."/>
        </authorList>
    </citation>
    <scope>NUCLEOTIDE SEQUENCE</scope>
    <source>
        <strain evidence="2">NBD5</strain>
    </source>
</reference>